<name>A0A8T9C1S7_9HELO</name>
<dbReference type="PROSITE" id="PS50097">
    <property type="entry name" value="BTB"/>
    <property type="match status" value="1"/>
</dbReference>
<reference evidence="2 3" key="1">
    <citation type="submission" date="2018-05" db="EMBL/GenBank/DDBJ databases">
        <title>Genome sequencing and assembly of the regulated plant pathogen Lachnellula willkommii and related sister species for the development of diagnostic species identification markers.</title>
        <authorList>
            <person name="Giroux E."/>
            <person name="Bilodeau G."/>
        </authorList>
    </citation>
    <scope>NUCLEOTIDE SEQUENCE [LARGE SCALE GENOMIC DNA]</scope>
    <source>
        <strain evidence="2 3">CBS 268.59</strain>
    </source>
</reference>
<dbReference type="Proteomes" id="UP000469558">
    <property type="component" value="Unassembled WGS sequence"/>
</dbReference>
<proteinExistence type="predicted"/>
<dbReference type="InterPro" id="IPR000210">
    <property type="entry name" value="BTB/POZ_dom"/>
</dbReference>
<evidence type="ECO:0000259" key="1">
    <source>
        <dbReference type="PROSITE" id="PS50097"/>
    </source>
</evidence>
<dbReference type="PANTHER" id="PTHR47843">
    <property type="entry name" value="BTB DOMAIN-CONTAINING PROTEIN-RELATED"/>
    <property type="match status" value="1"/>
</dbReference>
<dbReference type="EMBL" id="QGMK01001255">
    <property type="protein sequence ID" value="TVY71362.1"/>
    <property type="molecule type" value="Genomic_DNA"/>
</dbReference>
<dbReference type="InterPro" id="IPR011333">
    <property type="entry name" value="SKP1/BTB/POZ_sf"/>
</dbReference>
<sequence>MASAPTVCNDTPPSQLPQNLFQATSPARPSFALTAPHNPMEALQSSLLTGKFSDLVVVHGARRWQAHRVVVCSQSSVLESKILNSALLNLTDYDYDSVCHAMEYFYTSSYITTDHAPDYSLPVHIQVFNLAVDFACTGLEAVAAARFRQSLQDNVTDLEVYFKSVKSIYAKTTVAHPALRVAVVEAAIMELRSLLTEPVRTRFFQITNDVPGFQADIMLALFDSPIRPLERVALELCEECGPRDENDGYKATMDCKSCGAEKTLEFY</sequence>
<evidence type="ECO:0000313" key="2">
    <source>
        <dbReference type="EMBL" id="TVY71362.1"/>
    </source>
</evidence>
<comment type="caution">
    <text evidence="2">The sequence shown here is derived from an EMBL/GenBank/DDBJ whole genome shotgun (WGS) entry which is preliminary data.</text>
</comment>
<feature type="domain" description="BTB" evidence="1">
    <location>
        <begin position="53"/>
        <end position="114"/>
    </location>
</feature>
<dbReference type="SUPFAM" id="SSF54695">
    <property type="entry name" value="POZ domain"/>
    <property type="match status" value="1"/>
</dbReference>
<organism evidence="2 3">
    <name type="scientific">Lachnellula suecica</name>
    <dbReference type="NCBI Taxonomy" id="602035"/>
    <lineage>
        <taxon>Eukaryota</taxon>
        <taxon>Fungi</taxon>
        <taxon>Dikarya</taxon>
        <taxon>Ascomycota</taxon>
        <taxon>Pezizomycotina</taxon>
        <taxon>Leotiomycetes</taxon>
        <taxon>Helotiales</taxon>
        <taxon>Lachnaceae</taxon>
        <taxon>Lachnellula</taxon>
    </lineage>
</organism>
<dbReference type="Gene3D" id="3.30.710.10">
    <property type="entry name" value="Potassium Channel Kv1.1, Chain A"/>
    <property type="match status" value="1"/>
</dbReference>
<protein>
    <recommendedName>
        <fullName evidence="1">BTB domain-containing protein</fullName>
    </recommendedName>
</protein>
<dbReference type="PANTHER" id="PTHR47843:SF5">
    <property type="entry name" value="BTB_POZ DOMAIN PROTEIN"/>
    <property type="match status" value="1"/>
</dbReference>
<dbReference type="Pfam" id="PF00651">
    <property type="entry name" value="BTB"/>
    <property type="match status" value="1"/>
</dbReference>
<dbReference type="CDD" id="cd18186">
    <property type="entry name" value="BTB_POZ_ZBTB_KLHL-like"/>
    <property type="match status" value="1"/>
</dbReference>
<keyword evidence="3" id="KW-1185">Reference proteome</keyword>
<evidence type="ECO:0000313" key="3">
    <source>
        <dbReference type="Proteomes" id="UP000469558"/>
    </source>
</evidence>
<dbReference type="AlphaFoldDB" id="A0A8T9C1S7"/>
<dbReference type="OrthoDB" id="6359816at2759"/>
<accession>A0A8T9C1S7</accession>
<gene>
    <name evidence="2" type="ORF">LSUE1_G006989</name>
</gene>